<comment type="caution">
    <text evidence="5">The sequence shown here is derived from an EMBL/GenBank/DDBJ whole genome shotgun (WGS) entry which is preliminary data.</text>
</comment>
<dbReference type="Gene3D" id="3.30.40.10">
    <property type="entry name" value="Zinc/RING finger domain, C3HC4 (zinc finger)"/>
    <property type="match status" value="1"/>
</dbReference>
<evidence type="ECO:0000256" key="1">
    <source>
        <dbReference type="ARBA" id="ARBA00022723"/>
    </source>
</evidence>
<sequence>MDMHDFDDEEFEKIIGEEIEEFYCFCKSETCSIEKMIPCEGPDCKTKFFHPKCVGLRVKLDDGPSDWMCHECLGIEPPHLNTGYTLTKAQSEAKELVLSTINKLESDYFNRSNSPCKEYLITMKSYLSDSTSEKTVSKCQELLEQLWTSVTAADDTKSLKSVKMERKLQMFHNTRISDPISTLFIDTERPTLEENMPML</sequence>
<name>A0A8B6FRT7_MYTGA</name>
<dbReference type="EMBL" id="UYJE01007289">
    <property type="protein sequence ID" value="VDI53233.1"/>
    <property type="molecule type" value="Genomic_DNA"/>
</dbReference>
<feature type="domain" description="Zinc finger PHD-type" evidence="4">
    <location>
        <begin position="23"/>
        <end position="73"/>
    </location>
</feature>
<evidence type="ECO:0000256" key="3">
    <source>
        <dbReference type="ARBA" id="ARBA00022833"/>
    </source>
</evidence>
<reference evidence="5" key="1">
    <citation type="submission" date="2018-11" db="EMBL/GenBank/DDBJ databases">
        <authorList>
            <person name="Alioto T."/>
            <person name="Alioto T."/>
        </authorList>
    </citation>
    <scope>NUCLEOTIDE SEQUENCE</scope>
</reference>
<dbReference type="InterPro" id="IPR019786">
    <property type="entry name" value="Zinc_finger_PHD-type_CS"/>
</dbReference>
<dbReference type="InterPro" id="IPR011011">
    <property type="entry name" value="Znf_FYVE_PHD"/>
</dbReference>
<dbReference type="AlphaFoldDB" id="A0A8B6FRT7"/>
<dbReference type="InterPro" id="IPR001965">
    <property type="entry name" value="Znf_PHD"/>
</dbReference>
<keyword evidence="3" id="KW-0862">Zinc</keyword>
<accession>A0A8B6FRT7</accession>
<dbReference type="GO" id="GO:0008270">
    <property type="term" value="F:zinc ion binding"/>
    <property type="evidence" value="ECO:0007669"/>
    <property type="project" value="UniProtKB-KW"/>
</dbReference>
<evidence type="ECO:0000313" key="6">
    <source>
        <dbReference type="Proteomes" id="UP000596742"/>
    </source>
</evidence>
<keyword evidence="1" id="KW-0479">Metal-binding</keyword>
<keyword evidence="2" id="KW-0863">Zinc-finger</keyword>
<organism evidence="5 6">
    <name type="scientific">Mytilus galloprovincialis</name>
    <name type="common">Mediterranean mussel</name>
    <dbReference type="NCBI Taxonomy" id="29158"/>
    <lineage>
        <taxon>Eukaryota</taxon>
        <taxon>Metazoa</taxon>
        <taxon>Spiralia</taxon>
        <taxon>Lophotrochozoa</taxon>
        <taxon>Mollusca</taxon>
        <taxon>Bivalvia</taxon>
        <taxon>Autobranchia</taxon>
        <taxon>Pteriomorphia</taxon>
        <taxon>Mytilida</taxon>
        <taxon>Mytiloidea</taxon>
        <taxon>Mytilidae</taxon>
        <taxon>Mytilinae</taxon>
        <taxon>Mytilus</taxon>
    </lineage>
</organism>
<gene>
    <name evidence="5" type="ORF">MGAL_10B080134</name>
</gene>
<dbReference type="OrthoDB" id="6096421at2759"/>
<dbReference type="SMART" id="SM00249">
    <property type="entry name" value="PHD"/>
    <property type="match status" value="1"/>
</dbReference>
<evidence type="ECO:0000259" key="4">
    <source>
        <dbReference type="SMART" id="SM00249"/>
    </source>
</evidence>
<keyword evidence="6" id="KW-1185">Reference proteome</keyword>
<dbReference type="PROSITE" id="PS01359">
    <property type="entry name" value="ZF_PHD_1"/>
    <property type="match status" value="1"/>
</dbReference>
<dbReference type="InterPro" id="IPR013083">
    <property type="entry name" value="Znf_RING/FYVE/PHD"/>
</dbReference>
<protein>
    <recommendedName>
        <fullName evidence="4">Zinc finger PHD-type domain-containing protein</fullName>
    </recommendedName>
</protein>
<dbReference type="SUPFAM" id="SSF57903">
    <property type="entry name" value="FYVE/PHD zinc finger"/>
    <property type="match status" value="1"/>
</dbReference>
<evidence type="ECO:0000256" key="2">
    <source>
        <dbReference type="ARBA" id="ARBA00022771"/>
    </source>
</evidence>
<evidence type="ECO:0000313" key="5">
    <source>
        <dbReference type="EMBL" id="VDI53233.1"/>
    </source>
</evidence>
<proteinExistence type="predicted"/>
<dbReference type="Proteomes" id="UP000596742">
    <property type="component" value="Unassembled WGS sequence"/>
</dbReference>